<dbReference type="InterPro" id="IPR023772">
    <property type="entry name" value="DNA-bd_HTH_TetR-type_CS"/>
</dbReference>
<dbReference type="InterPro" id="IPR050109">
    <property type="entry name" value="HTH-type_TetR-like_transc_reg"/>
</dbReference>
<dbReference type="InterPro" id="IPR001647">
    <property type="entry name" value="HTH_TetR"/>
</dbReference>
<feature type="domain" description="HTH tetR-type" evidence="5">
    <location>
        <begin position="15"/>
        <end position="75"/>
    </location>
</feature>
<dbReference type="SUPFAM" id="SSF46689">
    <property type="entry name" value="Homeodomain-like"/>
    <property type="match status" value="1"/>
</dbReference>
<protein>
    <recommendedName>
        <fullName evidence="5">HTH tetR-type domain-containing protein</fullName>
    </recommendedName>
</protein>
<dbReference type="PROSITE" id="PS01081">
    <property type="entry name" value="HTH_TETR_1"/>
    <property type="match status" value="1"/>
</dbReference>
<comment type="caution">
    <text evidence="6">The sequence shown here is derived from an EMBL/GenBank/DDBJ whole genome shotgun (WGS) entry which is preliminary data.</text>
</comment>
<dbReference type="Proteomes" id="UP001500540">
    <property type="component" value="Unassembled WGS sequence"/>
</dbReference>
<evidence type="ECO:0000256" key="4">
    <source>
        <dbReference type="PROSITE-ProRule" id="PRU00335"/>
    </source>
</evidence>
<name>A0ABP7GT75_9MICO</name>
<keyword evidence="2 4" id="KW-0238">DNA-binding</keyword>
<dbReference type="PANTHER" id="PTHR30055:SF238">
    <property type="entry name" value="MYCOFACTOCIN BIOSYNTHESIS TRANSCRIPTIONAL REGULATOR MFTR-RELATED"/>
    <property type="match status" value="1"/>
</dbReference>
<dbReference type="PANTHER" id="PTHR30055">
    <property type="entry name" value="HTH-TYPE TRANSCRIPTIONAL REGULATOR RUTR"/>
    <property type="match status" value="1"/>
</dbReference>
<evidence type="ECO:0000313" key="7">
    <source>
        <dbReference type="Proteomes" id="UP001500540"/>
    </source>
</evidence>
<keyword evidence="3" id="KW-0804">Transcription</keyword>
<evidence type="ECO:0000256" key="2">
    <source>
        <dbReference type="ARBA" id="ARBA00023125"/>
    </source>
</evidence>
<dbReference type="EMBL" id="BAABAF010000009">
    <property type="protein sequence ID" value="GAA3774009.1"/>
    <property type="molecule type" value="Genomic_DNA"/>
</dbReference>
<proteinExistence type="predicted"/>
<dbReference type="RefSeq" id="WP_344784558.1">
    <property type="nucleotide sequence ID" value="NZ_BAABAF010000009.1"/>
</dbReference>
<accession>A0ABP7GT75</accession>
<sequence>MQDLPTPGLRERKREQTRHRLESAAIEIALEEGLDHLTIDALSERADVSPRTFFNYFDSKEDAILGMRTQDDTEQLVSEALEQMHPDTVLEGVLELLTTVGRGPDHDLHEQRHRVLREHPELLQRKFTHMGRMLAPLTEGVRTLMTRLSAEHADDAPSAAHAQVMLMTCGAALRAATAELARGHRDLSTEASTILLRARAAALVRETAGILK</sequence>
<evidence type="ECO:0000256" key="3">
    <source>
        <dbReference type="ARBA" id="ARBA00023163"/>
    </source>
</evidence>
<feature type="DNA-binding region" description="H-T-H motif" evidence="4">
    <location>
        <begin position="38"/>
        <end position="57"/>
    </location>
</feature>
<dbReference type="InterPro" id="IPR009057">
    <property type="entry name" value="Homeodomain-like_sf"/>
</dbReference>
<evidence type="ECO:0000313" key="6">
    <source>
        <dbReference type="EMBL" id="GAA3774009.1"/>
    </source>
</evidence>
<organism evidence="6 7">
    <name type="scientific">Microbacterium kribbense</name>
    <dbReference type="NCBI Taxonomy" id="433645"/>
    <lineage>
        <taxon>Bacteria</taxon>
        <taxon>Bacillati</taxon>
        <taxon>Actinomycetota</taxon>
        <taxon>Actinomycetes</taxon>
        <taxon>Micrococcales</taxon>
        <taxon>Microbacteriaceae</taxon>
        <taxon>Microbacterium</taxon>
    </lineage>
</organism>
<keyword evidence="7" id="KW-1185">Reference proteome</keyword>
<evidence type="ECO:0000259" key="5">
    <source>
        <dbReference type="PROSITE" id="PS50977"/>
    </source>
</evidence>
<dbReference type="Gene3D" id="1.10.357.10">
    <property type="entry name" value="Tetracycline Repressor, domain 2"/>
    <property type="match status" value="1"/>
</dbReference>
<gene>
    <name evidence="6" type="ORF">GCM10022240_27300</name>
</gene>
<evidence type="ECO:0000256" key="1">
    <source>
        <dbReference type="ARBA" id="ARBA00023015"/>
    </source>
</evidence>
<dbReference type="PROSITE" id="PS50977">
    <property type="entry name" value="HTH_TETR_2"/>
    <property type="match status" value="1"/>
</dbReference>
<dbReference type="Pfam" id="PF00440">
    <property type="entry name" value="TetR_N"/>
    <property type="match status" value="1"/>
</dbReference>
<reference evidence="7" key="1">
    <citation type="journal article" date="2019" name="Int. J. Syst. Evol. Microbiol.">
        <title>The Global Catalogue of Microorganisms (GCM) 10K type strain sequencing project: providing services to taxonomists for standard genome sequencing and annotation.</title>
        <authorList>
            <consortium name="The Broad Institute Genomics Platform"/>
            <consortium name="The Broad Institute Genome Sequencing Center for Infectious Disease"/>
            <person name="Wu L."/>
            <person name="Ma J."/>
        </authorList>
    </citation>
    <scope>NUCLEOTIDE SEQUENCE [LARGE SCALE GENOMIC DNA]</scope>
    <source>
        <strain evidence="7">JCM 16950</strain>
    </source>
</reference>
<keyword evidence="1" id="KW-0805">Transcription regulation</keyword>